<evidence type="ECO:0000313" key="1">
    <source>
        <dbReference type="EMBL" id="CAI9299249.1"/>
    </source>
</evidence>
<keyword evidence="2" id="KW-1185">Reference proteome</keyword>
<dbReference type="EMBL" id="OX465084">
    <property type="protein sequence ID" value="CAI9299249.1"/>
    <property type="molecule type" value="Genomic_DNA"/>
</dbReference>
<name>A0AA35ZUP9_LACSI</name>
<dbReference type="Proteomes" id="UP001177003">
    <property type="component" value="Chromosome 8"/>
</dbReference>
<gene>
    <name evidence="1" type="ORF">LSALG_LOCUS37970</name>
</gene>
<dbReference type="AlphaFoldDB" id="A0AA35ZUP9"/>
<evidence type="ECO:0000313" key="2">
    <source>
        <dbReference type="Proteomes" id="UP001177003"/>
    </source>
</evidence>
<protein>
    <submittedName>
        <fullName evidence="1">Uncharacterized protein</fullName>
    </submittedName>
</protein>
<sequence>MNVTGFKEAILKSKRYDVIFKLNCLSLFVNTFFESHSYGTCNIDPVRRVVRVEDISCINWCAYLNYCLKNTRSLWHQDKKKCYYNGPVLLLMVVFLINNGDHMYVVVFNLTYPQVHIIDNIKTKIVRRNVWSYTYIIKIVLHTISGENYIYRQKNQRFAINNSEDDEN</sequence>
<accession>A0AA35ZUP9</accession>
<organism evidence="1 2">
    <name type="scientific">Lactuca saligna</name>
    <name type="common">Willowleaf lettuce</name>
    <dbReference type="NCBI Taxonomy" id="75948"/>
    <lineage>
        <taxon>Eukaryota</taxon>
        <taxon>Viridiplantae</taxon>
        <taxon>Streptophyta</taxon>
        <taxon>Embryophyta</taxon>
        <taxon>Tracheophyta</taxon>
        <taxon>Spermatophyta</taxon>
        <taxon>Magnoliopsida</taxon>
        <taxon>eudicotyledons</taxon>
        <taxon>Gunneridae</taxon>
        <taxon>Pentapetalae</taxon>
        <taxon>asterids</taxon>
        <taxon>campanulids</taxon>
        <taxon>Asterales</taxon>
        <taxon>Asteraceae</taxon>
        <taxon>Cichorioideae</taxon>
        <taxon>Cichorieae</taxon>
        <taxon>Lactucinae</taxon>
        <taxon>Lactuca</taxon>
    </lineage>
</organism>
<reference evidence="1" key="1">
    <citation type="submission" date="2023-04" db="EMBL/GenBank/DDBJ databases">
        <authorList>
            <person name="Vijverberg K."/>
            <person name="Xiong W."/>
            <person name="Schranz E."/>
        </authorList>
    </citation>
    <scope>NUCLEOTIDE SEQUENCE</scope>
</reference>
<dbReference type="PANTHER" id="PTHR34835:SF90">
    <property type="entry name" value="AMINOTRANSFERASE-LIKE PLANT MOBILE DOMAIN-CONTAINING PROTEIN"/>
    <property type="match status" value="1"/>
</dbReference>
<proteinExistence type="predicted"/>
<dbReference type="PANTHER" id="PTHR34835">
    <property type="entry name" value="OS07G0283600 PROTEIN-RELATED"/>
    <property type="match status" value="1"/>
</dbReference>